<proteinExistence type="predicted"/>
<dbReference type="Proteomes" id="UP001189624">
    <property type="component" value="Chromosome 2"/>
</dbReference>
<reference evidence="1" key="1">
    <citation type="submission" date="2023-10" db="EMBL/GenBank/DDBJ databases">
        <authorList>
            <person name="Domelevo Entfellner J.-B."/>
        </authorList>
    </citation>
    <scope>NUCLEOTIDE SEQUENCE</scope>
</reference>
<protein>
    <submittedName>
        <fullName evidence="1">Uncharacterized protein</fullName>
    </submittedName>
</protein>
<keyword evidence="2" id="KW-1185">Reference proteome</keyword>
<dbReference type="InterPro" id="IPR019734">
    <property type="entry name" value="TPR_rpt"/>
</dbReference>
<dbReference type="PANTHER" id="PTHR45181:SF4">
    <property type="entry name" value="HEAT SHOCK PROTEIN DNAJ WITH TETRATRICOPEPTIDE REPEAT-CONTAINING PROTEIN"/>
    <property type="match status" value="1"/>
</dbReference>
<dbReference type="InterPro" id="IPR011990">
    <property type="entry name" value="TPR-like_helical_dom_sf"/>
</dbReference>
<dbReference type="PANTHER" id="PTHR45181">
    <property type="entry name" value="HEAT SHOCK PROTEIN DNAJ WITH TETRATRICOPEPTIDE REPEAT-CONTAINING PROTEIN"/>
    <property type="match status" value="1"/>
</dbReference>
<dbReference type="SMART" id="SM00028">
    <property type="entry name" value="TPR"/>
    <property type="match status" value="3"/>
</dbReference>
<dbReference type="AlphaFoldDB" id="A0AA86S5R8"/>
<dbReference type="Gene3D" id="1.25.40.10">
    <property type="entry name" value="Tetratricopeptide repeat domain"/>
    <property type="match status" value="1"/>
</dbReference>
<dbReference type="Gramene" id="rna-AYBTSS11_LOCUS6650">
    <property type="protein sequence ID" value="CAJ1933963.1"/>
    <property type="gene ID" value="gene-AYBTSS11_LOCUS6650"/>
</dbReference>
<accession>A0AA86S5R8</accession>
<gene>
    <name evidence="1" type="ORF">AYBTSS11_LOCUS6650</name>
</gene>
<organism evidence="1 2">
    <name type="scientific">Sphenostylis stenocarpa</name>
    <dbReference type="NCBI Taxonomy" id="92480"/>
    <lineage>
        <taxon>Eukaryota</taxon>
        <taxon>Viridiplantae</taxon>
        <taxon>Streptophyta</taxon>
        <taxon>Embryophyta</taxon>
        <taxon>Tracheophyta</taxon>
        <taxon>Spermatophyta</taxon>
        <taxon>Magnoliopsida</taxon>
        <taxon>eudicotyledons</taxon>
        <taxon>Gunneridae</taxon>
        <taxon>Pentapetalae</taxon>
        <taxon>rosids</taxon>
        <taxon>fabids</taxon>
        <taxon>Fabales</taxon>
        <taxon>Fabaceae</taxon>
        <taxon>Papilionoideae</taxon>
        <taxon>50 kb inversion clade</taxon>
        <taxon>NPAAA clade</taxon>
        <taxon>indigoferoid/millettioid clade</taxon>
        <taxon>Phaseoleae</taxon>
        <taxon>Sphenostylis</taxon>
    </lineage>
</organism>
<name>A0AA86S5R8_9FABA</name>
<evidence type="ECO:0000313" key="1">
    <source>
        <dbReference type="EMBL" id="CAJ1933963.1"/>
    </source>
</evidence>
<dbReference type="EMBL" id="OY731399">
    <property type="protein sequence ID" value="CAJ1933963.1"/>
    <property type="molecule type" value="Genomic_DNA"/>
</dbReference>
<dbReference type="SUPFAM" id="SSF48452">
    <property type="entry name" value="TPR-like"/>
    <property type="match status" value="1"/>
</dbReference>
<evidence type="ECO:0000313" key="2">
    <source>
        <dbReference type="Proteomes" id="UP001189624"/>
    </source>
</evidence>
<sequence>MLYIRGNQAYKKGDLSTAENCYKEGLSCVSKVEASRSCLRAFLLCYSNLAATHMSLGRMRDALEDCKMAAEIDQNFLKVQLRAANCYLALGEVEGASQKFKRCLQSGTDVCVDRKIVVEASDGLQKAQKPVRASWFHIEFISTLLHEIFQGFKEHACSVEIILDLLGQCEEPKVGDFEVVIAIKEEFLQLEIFFVQLCPPVVEPKMETNCWK</sequence>